<name>A0AC61KZY8_9EURY</name>
<comment type="caution">
    <text evidence="1">The sequence shown here is derived from an EMBL/GenBank/DDBJ whole genome shotgun (WGS) entry which is preliminary data.</text>
</comment>
<proteinExistence type="predicted"/>
<organism evidence="1 2">
    <name type="scientific">Candidatus Methanogaster sp</name>
    <dbReference type="NCBI Taxonomy" id="3386292"/>
    <lineage>
        <taxon>Archaea</taxon>
        <taxon>Methanobacteriati</taxon>
        <taxon>Methanobacteriota</taxon>
        <taxon>Stenosarchaea group</taxon>
        <taxon>Methanomicrobia</taxon>
        <taxon>Methanosarcinales</taxon>
        <taxon>ANME-2 cluster</taxon>
        <taxon>Candidatus Methanogasteraceae</taxon>
        <taxon>Candidatus Methanogaster</taxon>
    </lineage>
</organism>
<evidence type="ECO:0000313" key="1">
    <source>
        <dbReference type="EMBL" id="PXF58524.1"/>
    </source>
</evidence>
<accession>A0AC61KZY8</accession>
<reference evidence="1" key="1">
    <citation type="submission" date="2018-01" db="EMBL/GenBank/DDBJ databases">
        <authorList>
            <person name="Krukenberg V."/>
        </authorList>
    </citation>
    <scope>NUCLEOTIDE SEQUENCE</scope>
    <source>
        <strain evidence="1">E20ANME2</strain>
    </source>
</reference>
<sequence>MLDLLILSILIGFALGLISGLIPGIHTNNFALILLALSPTIADIGFSNIHIAAMILANAITHTFLDIIPSVYLGVPDADTALAVLPGHAMLLDGMGMAAIRLSALGSAGSIVVSLLIAAPLVLFFGNYYDFMRENMGWILLMIVLLMILTESGRYIEGQGSLVHLKYKFYAAVVLLLSGILGAIAFENTYLMHPCFQFGSPSILLSLLTGLFGASVLLISVLTKSVLPEQRQHPLNLKSRWVLRGIAVGSIAGAIVAWLPGVSSSVATVLARLAIRGDLEHHQTRAMEFIVSVSGTNTSNAIFGLIALFIIGYPRSGAMVAVRDLVGETLDFHLVLLFLIVIVLVSIAAYAATIFIGDHAPSVLAHFDYQKMCMVILIGLVVMVILFNGVFGIAIFLAAVPIGMLPYYMGIKKSHAMGVLLLPVIMYYFGVG</sequence>
<protein>
    <submittedName>
        <fullName evidence="1">Uncharacterized protein</fullName>
    </submittedName>
</protein>
<dbReference type="EMBL" id="PQXF01000035">
    <property type="protein sequence ID" value="PXF58524.1"/>
    <property type="molecule type" value="Genomic_DNA"/>
</dbReference>
<dbReference type="Proteomes" id="UP000248329">
    <property type="component" value="Unassembled WGS sequence"/>
</dbReference>
<gene>
    <name evidence="1" type="ORF">C4B59_13075</name>
</gene>
<evidence type="ECO:0000313" key="2">
    <source>
        <dbReference type="Proteomes" id="UP000248329"/>
    </source>
</evidence>